<organism evidence="1 2">
    <name type="scientific">Nitrosococcus wardiae</name>
    <dbReference type="NCBI Taxonomy" id="1814290"/>
    <lineage>
        <taxon>Bacteria</taxon>
        <taxon>Pseudomonadati</taxon>
        <taxon>Pseudomonadota</taxon>
        <taxon>Gammaproteobacteria</taxon>
        <taxon>Chromatiales</taxon>
        <taxon>Chromatiaceae</taxon>
        <taxon>Nitrosococcus</taxon>
    </lineage>
</organism>
<reference evidence="1 2" key="1">
    <citation type="submission" date="2019-03" db="EMBL/GenBank/DDBJ databases">
        <title>The genome sequence of Nitrosococcus wardiae strain D1FHST reveals the archetypal metabolic capacity of ammonia-oxidizing Gammaproteobacteria.</title>
        <authorList>
            <person name="Wang L."/>
            <person name="Lim C.K."/>
            <person name="Hanson T.E."/>
            <person name="Dang H."/>
            <person name="Klotz M.G."/>
        </authorList>
    </citation>
    <scope>NUCLEOTIDE SEQUENCE [LARGE SCALE GENOMIC DNA]</scope>
    <source>
        <strain evidence="1 2">D1FHS</strain>
    </source>
</reference>
<dbReference type="OrthoDB" id="9802417at2"/>
<gene>
    <name evidence="1" type="ORF">E3U44_10700</name>
</gene>
<dbReference type="AlphaFoldDB" id="A0A4P7BXQ5"/>
<dbReference type="InterPro" id="IPR038573">
    <property type="entry name" value="BrnT_sf"/>
</dbReference>
<name>A0A4P7BXQ5_9GAMM</name>
<dbReference type="KEGG" id="nwr:E3U44_10700"/>
<proteinExistence type="predicted"/>
<dbReference type="Gene3D" id="3.10.450.530">
    <property type="entry name" value="Ribonuclease toxin, BrnT, of type II toxin-antitoxin system"/>
    <property type="match status" value="1"/>
</dbReference>
<dbReference type="Pfam" id="PF04365">
    <property type="entry name" value="BrnT_toxin"/>
    <property type="match status" value="1"/>
</dbReference>
<sequence>MNYEWDEKKRSANLEKHGLDFLRAIEVLESSELLVVRDNRKDYGEERFIAYGYLNNRVYVAVYVQRRPKVVRLISFRKANRREVMFYETALSRGT</sequence>
<evidence type="ECO:0000313" key="2">
    <source>
        <dbReference type="Proteomes" id="UP000294325"/>
    </source>
</evidence>
<accession>A0A4P7BXQ5</accession>
<evidence type="ECO:0000313" key="1">
    <source>
        <dbReference type="EMBL" id="QBQ54933.1"/>
    </source>
</evidence>
<dbReference type="InterPro" id="IPR007460">
    <property type="entry name" value="BrnT_toxin"/>
</dbReference>
<dbReference type="Proteomes" id="UP000294325">
    <property type="component" value="Chromosome"/>
</dbReference>
<dbReference type="EMBL" id="CP038033">
    <property type="protein sequence ID" value="QBQ54933.1"/>
    <property type="molecule type" value="Genomic_DNA"/>
</dbReference>
<dbReference type="RefSeq" id="WP_134358155.1">
    <property type="nucleotide sequence ID" value="NZ_CP038033.1"/>
</dbReference>
<keyword evidence="2" id="KW-1185">Reference proteome</keyword>
<protein>
    <submittedName>
        <fullName evidence="1">BrnT family toxin</fullName>
    </submittedName>
</protein>